<dbReference type="AlphaFoldDB" id="A0A2Z7AD01"/>
<dbReference type="EMBL" id="KV018566">
    <property type="protein sequence ID" value="KZV16802.1"/>
    <property type="molecule type" value="Genomic_DNA"/>
</dbReference>
<organism evidence="2 3">
    <name type="scientific">Dorcoceras hygrometricum</name>
    <dbReference type="NCBI Taxonomy" id="472368"/>
    <lineage>
        <taxon>Eukaryota</taxon>
        <taxon>Viridiplantae</taxon>
        <taxon>Streptophyta</taxon>
        <taxon>Embryophyta</taxon>
        <taxon>Tracheophyta</taxon>
        <taxon>Spermatophyta</taxon>
        <taxon>Magnoliopsida</taxon>
        <taxon>eudicotyledons</taxon>
        <taxon>Gunneridae</taxon>
        <taxon>Pentapetalae</taxon>
        <taxon>asterids</taxon>
        <taxon>lamiids</taxon>
        <taxon>Lamiales</taxon>
        <taxon>Gesneriaceae</taxon>
        <taxon>Didymocarpoideae</taxon>
        <taxon>Trichosporeae</taxon>
        <taxon>Loxocarpinae</taxon>
        <taxon>Dorcoceras</taxon>
    </lineage>
</organism>
<gene>
    <name evidence="2" type="ORF">F511_40826</name>
</gene>
<evidence type="ECO:0000313" key="3">
    <source>
        <dbReference type="Proteomes" id="UP000250235"/>
    </source>
</evidence>
<feature type="compositionally biased region" description="Low complexity" evidence="1">
    <location>
        <begin position="61"/>
        <end position="73"/>
    </location>
</feature>
<feature type="region of interest" description="Disordered" evidence="1">
    <location>
        <begin position="55"/>
        <end position="81"/>
    </location>
</feature>
<name>A0A2Z7AD01_9LAMI</name>
<dbReference type="Proteomes" id="UP000250235">
    <property type="component" value="Unassembled WGS sequence"/>
</dbReference>
<proteinExistence type="predicted"/>
<reference evidence="2 3" key="1">
    <citation type="journal article" date="2015" name="Proc. Natl. Acad. Sci. U.S.A.">
        <title>The resurrection genome of Boea hygrometrica: A blueprint for survival of dehydration.</title>
        <authorList>
            <person name="Xiao L."/>
            <person name="Yang G."/>
            <person name="Zhang L."/>
            <person name="Yang X."/>
            <person name="Zhao S."/>
            <person name="Ji Z."/>
            <person name="Zhou Q."/>
            <person name="Hu M."/>
            <person name="Wang Y."/>
            <person name="Chen M."/>
            <person name="Xu Y."/>
            <person name="Jin H."/>
            <person name="Xiao X."/>
            <person name="Hu G."/>
            <person name="Bao F."/>
            <person name="Hu Y."/>
            <person name="Wan P."/>
            <person name="Li L."/>
            <person name="Deng X."/>
            <person name="Kuang T."/>
            <person name="Xiang C."/>
            <person name="Zhu J.K."/>
            <person name="Oliver M.J."/>
            <person name="He Y."/>
        </authorList>
    </citation>
    <scope>NUCLEOTIDE SEQUENCE [LARGE SCALE GENOMIC DNA]</scope>
    <source>
        <strain evidence="3">cv. XS01</strain>
    </source>
</reference>
<protein>
    <submittedName>
        <fullName evidence="2">Calcineurin B-like protein 1</fullName>
    </submittedName>
</protein>
<keyword evidence="3" id="KW-1185">Reference proteome</keyword>
<evidence type="ECO:0000313" key="2">
    <source>
        <dbReference type="EMBL" id="KZV16802.1"/>
    </source>
</evidence>
<evidence type="ECO:0000256" key="1">
    <source>
        <dbReference type="SAM" id="MobiDB-lite"/>
    </source>
</evidence>
<accession>A0A2Z7AD01</accession>
<sequence length="251" mass="28573">MKSKILEVPHDKYLSLEELIWTLRAKSFPPSVMSREPITELAEVFAHLKRVGDVKKGGNGSSSSSRKGESSNGHRYRDTQGSAYGFDLKNSSEERFLDQSLYCISDNTWKMFRSAENSLASFGQITRAVHKFSRNSSELISVQITFTSNSTECTGFSLDHESNQINQALNHWLNYRMLFLDLTSDELLIGHNFDYTQLLRTLTIVLRTLTNNLYAVYRCALEITSRTKAYCSSSSSLQHCSQKHYIHSSEL</sequence>